<dbReference type="PANTHER" id="PTHR40074:SF2">
    <property type="entry name" value="O-ACETYLTRANSFERASE WECH"/>
    <property type="match status" value="1"/>
</dbReference>
<comment type="caution">
    <text evidence="9">The sequence shown here is derived from an EMBL/GenBank/DDBJ whole genome shotgun (WGS) entry which is preliminary data.</text>
</comment>
<dbReference type="AlphaFoldDB" id="A0A9D2HK86"/>
<keyword evidence="3" id="KW-1003">Cell membrane</keyword>
<evidence type="ECO:0000313" key="10">
    <source>
        <dbReference type="Proteomes" id="UP000823900"/>
    </source>
</evidence>
<evidence type="ECO:0000256" key="2">
    <source>
        <dbReference type="ARBA" id="ARBA00007400"/>
    </source>
</evidence>
<feature type="transmembrane region" description="Helical" evidence="7">
    <location>
        <begin position="42"/>
        <end position="60"/>
    </location>
</feature>
<keyword evidence="4 7" id="KW-0812">Transmembrane</keyword>
<feature type="transmembrane region" description="Helical" evidence="7">
    <location>
        <begin position="12"/>
        <end position="30"/>
    </location>
</feature>
<reference evidence="9" key="2">
    <citation type="submission" date="2021-04" db="EMBL/GenBank/DDBJ databases">
        <authorList>
            <person name="Gilroy R."/>
        </authorList>
    </citation>
    <scope>NUCLEOTIDE SEQUENCE</scope>
    <source>
        <strain evidence="9">CHK178-16964</strain>
    </source>
</reference>
<feature type="transmembrane region" description="Helical" evidence="7">
    <location>
        <begin position="93"/>
        <end position="112"/>
    </location>
</feature>
<sequence length="428" mass="47695">MEYNKTERSYKKAAATAAVYVMIITALYLLTRLRYESGQRQFSLKAYLISAVLVIGTGYFHSRKKGKQPAGEYLGTLLYGGGGEKKRIAYLDYLRVLATALVIGVHIMEPAYQTIQSQGGSWRGMAVVTSIFHSSNLLFLMISGALILNGKEEPVWTFYKKRFLKVAAPCFAYYCFYCFYFYGTSAFAPDQWLKLVGSFTANNTGITPHFWLVHVILACYLAAPFFSIMVKHMTEEQLTALAAVIVILHFVYTYGPFGQINFVLTTFLASWESVFILGYFLTTRTAMKYYRLVLGAAAVSVAAIFLGVWKAADFSALLYNNAPPVIFIAAAVFLFFRKHGETLFGVSGKALQAAGRYSFSILMIHWFILFEIVEKILGINGLSFGVFGGVIIGCAAVFLLSAVFSFIYDNTVVLCLNGFLEIILKKVM</sequence>
<proteinExistence type="inferred from homology"/>
<feature type="transmembrane region" description="Helical" evidence="7">
    <location>
        <begin position="384"/>
        <end position="408"/>
    </location>
</feature>
<evidence type="ECO:0000256" key="3">
    <source>
        <dbReference type="ARBA" id="ARBA00022475"/>
    </source>
</evidence>
<keyword evidence="9" id="KW-0012">Acyltransferase</keyword>
<feature type="transmembrane region" description="Helical" evidence="7">
    <location>
        <begin position="208"/>
        <end position="226"/>
    </location>
</feature>
<evidence type="ECO:0000259" key="8">
    <source>
        <dbReference type="Pfam" id="PF01757"/>
    </source>
</evidence>
<gene>
    <name evidence="9" type="ORF">IAA07_12155</name>
</gene>
<evidence type="ECO:0000256" key="6">
    <source>
        <dbReference type="ARBA" id="ARBA00023136"/>
    </source>
</evidence>
<organism evidence="9 10">
    <name type="scientific">Candidatus Lachnoclostridium stercoravium</name>
    <dbReference type="NCBI Taxonomy" id="2838633"/>
    <lineage>
        <taxon>Bacteria</taxon>
        <taxon>Bacillati</taxon>
        <taxon>Bacillota</taxon>
        <taxon>Clostridia</taxon>
        <taxon>Lachnospirales</taxon>
        <taxon>Lachnospiraceae</taxon>
    </lineage>
</organism>
<keyword evidence="9" id="KW-0808">Transferase</keyword>
<dbReference type="GO" id="GO:0009246">
    <property type="term" value="P:enterobacterial common antigen biosynthetic process"/>
    <property type="evidence" value="ECO:0007669"/>
    <property type="project" value="TreeGrafter"/>
</dbReference>
<feature type="domain" description="Acyltransferase 3" evidence="8">
    <location>
        <begin position="88"/>
        <end position="405"/>
    </location>
</feature>
<dbReference type="EMBL" id="DWZA01000101">
    <property type="protein sequence ID" value="HJA72305.1"/>
    <property type="molecule type" value="Genomic_DNA"/>
</dbReference>
<evidence type="ECO:0000256" key="4">
    <source>
        <dbReference type="ARBA" id="ARBA00022692"/>
    </source>
</evidence>
<feature type="transmembrane region" description="Helical" evidence="7">
    <location>
        <begin position="124"/>
        <end position="149"/>
    </location>
</feature>
<feature type="transmembrane region" description="Helical" evidence="7">
    <location>
        <begin position="170"/>
        <end position="188"/>
    </location>
</feature>
<dbReference type="GO" id="GO:0016413">
    <property type="term" value="F:O-acetyltransferase activity"/>
    <property type="evidence" value="ECO:0007669"/>
    <property type="project" value="TreeGrafter"/>
</dbReference>
<dbReference type="PANTHER" id="PTHR40074">
    <property type="entry name" value="O-ACETYLTRANSFERASE WECH"/>
    <property type="match status" value="1"/>
</dbReference>
<reference evidence="9" key="1">
    <citation type="journal article" date="2021" name="PeerJ">
        <title>Extensive microbial diversity within the chicken gut microbiome revealed by metagenomics and culture.</title>
        <authorList>
            <person name="Gilroy R."/>
            <person name="Ravi A."/>
            <person name="Getino M."/>
            <person name="Pursley I."/>
            <person name="Horton D.L."/>
            <person name="Alikhan N.F."/>
            <person name="Baker D."/>
            <person name="Gharbi K."/>
            <person name="Hall N."/>
            <person name="Watson M."/>
            <person name="Adriaenssens E.M."/>
            <person name="Foster-Nyarko E."/>
            <person name="Jarju S."/>
            <person name="Secka A."/>
            <person name="Antonio M."/>
            <person name="Oren A."/>
            <person name="Chaudhuri R.R."/>
            <person name="La Ragione R."/>
            <person name="Hildebrand F."/>
            <person name="Pallen M.J."/>
        </authorList>
    </citation>
    <scope>NUCLEOTIDE SEQUENCE</scope>
    <source>
        <strain evidence="9">CHK178-16964</strain>
    </source>
</reference>
<dbReference type="GO" id="GO:0005886">
    <property type="term" value="C:plasma membrane"/>
    <property type="evidence" value="ECO:0007669"/>
    <property type="project" value="UniProtKB-SubCell"/>
</dbReference>
<keyword evidence="5 7" id="KW-1133">Transmembrane helix</keyword>
<feature type="transmembrane region" description="Helical" evidence="7">
    <location>
        <begin position="292"/>
        <end position="312"/>
    </location>
</feature>
<feature type="transmembrane region" description="Helical" evidence="7">
    <location>
        <begin position="238"/>
        <end position="254"/>
    </location>
</feature>
<evidence type="ECO:0000256" key="1">
    <source>
        <dbReference type="ARBA" id="ARBA00004651"/>
    </source>
</evidence>
<evidence type="ECO:0000256" key="5">
    <source>
        <dbReference type="ARBA" id="ARBA00022989"/>
    </source>
</evidence>
<comment type="subcellular location">
    <subcellularLocation>
        <location evidence="1">Cell membrane</location>
        <topology evidence="1">Multi-pass membrane protein</topology>
    </subcellularLocation>
</comment>
<evidence type="ECO:0000313" key="9">
    <source>
        <dbReference type="EMBL" id="HJA72305.1"/>
    </source>
</evidence>
<evidence type="ECO:0000256" key="7">
    <source>
        <dbReference type="SAM" id="Phobius"/>
    </source>
</evidence>
<feature type="transmembrane region" description="Helical" evidence="7">
    <location>
        <begin position="318"/>
        <end position="336"/>
    </location>
</feature>
<comment type="similarity">
    <text evidence="2">Belongs to the acyltransferase 3 family.</text>
</comment>
<dbReference type="Proteomes" id="UP000823900">
    <property type="component" value="Unassembled WGS sequence"/>
</dbReference>
<protein>
    <submittedName>
        <fullName evidence="9">Acyltransferase</fullName>
    </submittedName>
</protein>
<dbReference type="InterPro" id="IPR002656">
    <property type="entry name" value="Acyl_transf_3_dom"/>
</dbReference>
<feature type="transmembrane region" description="Helical" evidence="7">
    <location>
        <begin position="260"/>
        <end position="280"/>
    </location>
</feature>
<dbReference type="Pfam" id="PF01757">
    <property type="entry name" value="Acyl_transf_3"/>
    <property type="match status" value="1"/>
</dbReference>
<keyword evidence="6 7" id="KW-0472">Membrane</keyword>
<name>A0A9D2HK86_9FIRM</name>
<feature type="transmembrane region" description="Helical" evidence="7">
    <location>
        <begin position="357"/>
        <end position="378"/>
    </location>
</feature>
<accession>A0A9D2HK86</accession>